<keyword evidence="4 10" id="KW-0812">Transmembrane</keyword>
<keyword evidence="11" id="KW-0175">Coiled coil</keyword>
<organism evidence="14 15">
    <name type="scientific">Dichomitus squalens</name>
    <dbReference type="NCBI Taxonomy" id="114155"/>
    <lineage>
        <taxon>Eukaryota</taxon>
        <taxon>Fungi</taxon>
        <taxon>Dikarya</taxon>
        <taxon>Basidiomycota</taxon>
        <taxon>Agaricomycotina</taxon>
        <taxon>Agaricomycetes</taxon>
        <taxon>Polyporales</taxon>
        <taxon>Polyporaceae</taxon>
        <taxon>Dichomitus</taxon>
    </lineage>
</organism>
<dbReference type="PANTHER" id="PTHR32198:SF2">
    <property type="entry name" value="MITOCHONDRIAL ESCAPE PROTEIN 2"/>
    <property type="match status" value="1"/>
</dbReference>
<evidence type="ECO:0000256" key="8">
    <source>
        <dbReference type="ARBA" id="ARBA00023136"/>
    </source>
</evidence>
<evidence type="ECO:0000256" key="9">
    <source>
        <dbReference type="ARBA" id="ARBA00025276"/>
    </source>
</evidence>
<dbReference type="GO" id="GO:0003723">
    <property type="term" value="F:RNA binding"/>
    <property type="evidence" value="ECO:0007669"/>
    <property type="project" value="UniProtKB-UniRule"/>
</dbReference>
<feature type="compositionally biased region" description="Basic and acidic residues" evidence="12">
    <location>
        <begin position="550"/>
        <end position="561"/>
    </location>
</feature>
<feature type="domain" description="Mitochondrial escape protein 2 C-terminal" evidence="13">
    <location>
        <begin position="350"/>
        <end position="849"/>
    </location>
</feature>
<dbReference type="PANTHER" id="PTHR32198">
    <property type="entry name" value="MITOCHONDRIAL ESCAPE PROTEIN 2"/>
    <property type="match status" value="1"/>
</dbReference>
<evidence type="ECO:0000256" key="1">
    <source>
        <dbReference type="ARBA" id="ARBA00004434"/>
    </source>
</evidence>
<dbReference type="Proteomes" id="UP000292082">
    <property type="component" value="Unassembled WGS sequence"/>
</dbReference>
<keyword evidence="5 10" id="KW-0999">Mitochondrion inner membrane</keyword>
<keyword evidence="14" id="KW-0269">Exonuclease</keyword>
<evidence type="ECO:0000256" key="7">
    <source>
        <dbReference type="ARBA" id="ARBA00023128"/>
    </source>
</evidence>
<sequence length="900" mass="100171">MSATARTLRNITASSSRTLLRRSPSIALVRHCRHFAEDAAATTVPAEEDVQSVLETKVGWLWVDSVFPISLGRLDLRRYVGYAREDTLLERLRALLVKVNTHGLEIVSLESHIKDGGVFVKFRYSAADPESAQQAILDDLRKYVHSHGGVPSWFGLPQGELWLVRGTPWREDMNRFVSSIVRVSFEGPDLSDEALYRLLRPYGRILDITPPSPVPAGTMRSAQISFRHLRSATSARNTIHSLNIPTSSASTVLRTSYAQPIAAHAVRDYIASHPRIFLPVLFFLLGTVTYAIFDPIRVFMVEGKVNDWFDYRQYKVYQWLRANTLDYLSSPSAESEAQLGLAAQGGWKERREAEEALEKYLADFPTTLAFMHGPQGSGKTQLLSRLLKDSGRKAIVIDIAQLSKASSDTALVAGLANQTGYWPVFSFLNSVNNVIDMASVGIIGQKAGLSSSLTDQLKDILDVVARGLSRGNASQHARREKAVKQAERDAEKLKEEEVIRERIKKGLWHDGRIDAVCGNGVMSELGVGVEPFKDFEADPLPTVALESQAEGERRDIREKGEASNAGRDFTQKQKRSEDTQTVDTLPVVIIKNFESKGGGARKEELLNVLASWAASLAENQIAHVVVVSDNRENVKRLAKALPSKPLNQISLSDADNASALSFVKQKLHDSGVDVQFNRDQISYIERLGGRASDLESLVHKVRSGMSVEEAVDDIVIRGVSELRKNAFGDDVEDAKNLAWTREQAWILVKQLAKQPEVSYHEVLMDFPFKGDETPLRSMEHAELITIGTVNGRPSTIKPGKPVFRWVFEQLVKDPTFHATQDIAFNQKIIASSEATVQACEAELLTLKDIDAGTASWWGSKRAVEMRENYLLKKMRAAEEKVESLERQNAQLKKVLVKARQ</sequence>
<keyword evidence="15" id="KW-1185">Reference proteome</keyword>
<feature type="coiled-coil region" evidence="11">
    <location>
        <begin position="867"/>
        <end position="894"/>
    </location>
</feature>
<dbReference type="GO" id="GO:0006397">
    <property type="term" value="P:mRNA processing"/>
    <property type="evidence" value="ECO:0007669"/>
    <property type="project" value="UniProtKB-UniRule"/>
</dbReference>
<keyword evidence="8 10" id="KW-0472">Membrane</keyword>
<feature type="transmembrane region" description="Helical" evidence="10">
    <location>
        <begin position="276"/>
        <end position="293"/>
    </location>
</feature>
<proteinExistence type="inferred from homology"/>
<gene>
    <name evidence="14" type="ORF">BD310DRAFT_954137</name>
</gene>
<evidence type="ECO:0000259" key="13">
    <source>
        <dbReference type="Pfam" id="PF10443"/>
    </source>
</evidence>
<evidence type="ECO:0000256" key="4">
    <source>
        <dbReference type="ARBA" id="ARBA00022692"/>
    </source>
</evidence>
<comment type="function">
    <text evidence="9 10">Plays a role in maintaining the mitochondrial genome and in controlling the mtDNA escape. Involved in the regulation of mtDNA nucleotide structure and number. May have a dispensable role in early maturation of pre-rRNA.</text>
</comment>
<keyword evidence="10" id="KW-0694">RNA-binding</keyword>
<evidence type="ECO:0000256" key="2">
    <source>
        <dbReference type="ARBA" id="ARBA00010320"/>
    </source>
</evidence>
<accession>A0A4V2K619</accession>
<keyword evidence="7 10" id="KW-0496">Mitochondrion</keyword>
<dbReference type="InterPro" id="IPR039627">
    <property type="entry name" value="Yme2_C"/>
</dbReference>
<dbReference type="EMBL" id="ML145084">
    <property type="protein sequence ID" value="TBU66135.1"/>
    <property type="molecule type" value="Genomic_DNA"/>
</dbReference>
<name>A0A4V2K619_9APHY</name>
<protein>
    <recommendedName>
        <fullName evidence="3 10">Mitochondrial escape protein 2</fullName>
    </recommendedName>
</protein>
<evidence type="ECO:0000313" key="14">
    <source>
        <dbReference type="EMBL" id="TBU66135.1"/>
    </source>
</evidence>
<comment type="similarity">
    <text evidence="2 10">Belongs to the YME2 family.</text>
</comment>
<reference evidence="14 15" key="1">
    <citation type="submission" date="2019-01" db="EMBL/GenBank/DDBJ databases">
        <title>Draft genome sequences of three monokaryotic isolates of the white-rot basidiomycete fungus Dichomitus squalens.</title>
        <authorList>
            <consortium name="DOE Joint Genome Institute"/>
            <person name="Lopez S.C."/>
            <person name="Andreopoulos B."/>
            <person name="Pangilinan J."/>
            <person name="Lipzen A."/>
            <person name="Riley R."/>
            <person name="Ahrendt S."/>
            <person name="Ng V."/>
            <person name="Barry K."/>
            <person name="Daum C."/>
            <person name="Grigoriev I.V."/>
            <person name="Hilden K.S."/>
            <person name="Makela M.R."/>
            <person name="de Vries R.P."/>
        </authorList>
    </citation>
    <scope>NUCLEOTIDE SEQUENCE [LARGE SCALE GENOMIC DNA]</scope>
    <source>
        <strain evidence="14 15">CBS 464.89</strain>
    </source>
</reference>
<evidence type="ECO:0000256" key="5">
    <source>
        <dbReference type="ARBA" id="ARBA00022792"/>
    </source>
</evidence>
<evidence type="ECO:0000256" key="10">
    <source>
        <dbReference type="RuleBase" id="RU367108"/>
    </source>
</evidence>
<keyword evidence="10" id="KW-0507">mRNA processing</keyword>
<dbReference type="Pfam" id="PF10443">
    <property type="entry name" value="RNA12"/>
    <property type="match status" value="1"/>
</dbReference>
<keyword evidence="14" id="KW-0378">Hydrolase</keyword>
<keyword evidence="14" id="KW-0540">Nuclease</keyword>
<keyword evidence="6 10" id="KW-1133">Transmembrane helix</keyword>
<dbReference type="GO" id="GO:0005743">
    <property type="term" value="C:mitochondrial inner membrane"/>
    <property type="evidence" value="ECO:0007669"/>
    <property type="project" value="UniProtKB-SubCell"/>
</dbReference>
<feature type="region of interest" description="Disordered" evidence="12">
    <location>
        <begin position="544"/>
        <end position="578"/>
    </location>
</feature>
<comment type="subcellular location">
    <subcellularLocation>
        <location evidence="1 10">Mitochondrion inner membrane</location>
        <topology evidence="1 10">Single-pass membrane protein</topology>
    </subcellularLocation>
</comment>
<evidence type="ECO:0000256" key="3">
    <source>
        <dbReference type="ARBA" id="ARBA00020222"/>
    </source>
</evidence>
<feature type="compositionally biased region" description="Basic and acidic residues" evidence="12">
    <location>
        <begin position="569"/>
        <end position="578"/>
    </location>
</feature>
<evidence type="ECO:0000313" key="15">
    <source>
        <dbReference type="Proteomes" id="UP000292082"/>
    </source>
</evidence>
<dbReference type="AlphaFoldDB" id="A0A4V2K619"/>
<evidence type="ECO:0000256" key="12">
    <source>
        <dbReference type="SAM" id="MobiDB-lite"/>
    </source>
</evidence>
<evidence type="ECO:0000256" key="11">
    <source>
        <dbReference type="SAM" id="Coils"/>
    </source>
</evidence>
<evidence type="ECO:0000256" key="6">
    <source>
        <dbReference type="ARBA" id="ARBA00022989"/>
    </source>
</evidence>
<dbReference type="InterPro" id="IPR018850">
    <property type="entry name" value="Mt_escape_2_C"/>
</dbReference>
<dbReference type="GO" id="GO:0004527">
    <property type="term" value="F:exonuclease activity"/>
    <property type="evidence" value="ECO:0007669"/>
    <property type="project" value="UniProtKB-KW"/>
</dbReference>